<dbReference type="InterPro" id="IPR017946">
    <property type="entry name" value="PLC-like_Pdiesterase_TIM-brl"/>
</dbReference>
<accession>A0AB39X785</accession>
<organism evidence="8">
    <name type="scientific">Pseudidiomarina sp. PP-1MA</name>
    <dbReference type="NCBI Taxonomy" id="3237706"/>
    <lineage>
        <taxon>Bacteria</taxon>
        <taxon>Pseudomonadati</taxon>
        <taxon>Pseudomonadota</taxon>
        <taxon>Gammaproteobacteria</taxon>
        <taxon>Alteromonadales</taxon>
        <taxon>Idiomarinaceae</taxon>
        <taxon>Pseudidiomarina</taxon>
    </lineage>
</organism>
<protein>
    <recommendedName>
        <fullName evidence="2">glycerophosphodiester phosphodiesterase</fullName>
        <ecNumber evidence="2">3.1.4.46</ecNumber>
    </recommendedName>
</protein>
<dbReference type="PANTHER" id="PTHR43620">
    <property type="entry name" value="GLYCEROPHOSPHORYL DIESTER PHOSPHODIESTERASE"/>
    <property type="match status" value="1"/>
</dbReference>
<dbReference type="EC" id="3.1.4.46" evidence="2"/>
<dbReference type="GO" id="GO:0008889">
    <property type="term" value="F:glycerophosphodiester phosphodiesterase activity"/>
    <property type="evidence" value="ECO:0007669"/>
    <property type="project" value="UniProtKB-EC"/>
</dbReference>
<dbReference type="PANTHER" id="PTHR43620:SF7">
    <property type="entry name" value="GLYCEROPHOSPHODIESTER PHOSPHODIESTERASE GDPD5-RELATED"/>
    <property type="match status" value="1"/>
</dbReference>
<evidence type="ECO:0000256" key="1">
    <source>
        <dbReference type="ARBA" id="ARBA00007277"/>
    </source>
</evidence>
<dbReference type="NCBIfam" id="NF008354">
    <property type="entry name" value="PRK11143.1"/>
    <property type="match status" value="1"/>
</dbReference>
<keyword evidence="4" id="KW-0319">Glycerol metabolism</keyword>
<dbReference type="PROSITE" id="PS51704">
    <property type="entry name" value="GP_PDE"/>
    <property type="match status" value="1"/>
</dbReference>
<evidence type="ECO:0000256" key="2">
    <source>
        <dbReference type="ARBA" id="ARBA00012247"/>
    </source>
</evidence>
<evidence type="ECO:0000256" key="3">
    <source>
        <dbReference type="ARBA" id="ARBA00022729"/>
    </source>
</evidence>
<evidence type="ECO:0000259" key="7">
    <source>
        <dbReference type="PROSITE" id="PS51704"/>
    </source>
</evidence>
<evidence type="ECO:0000256" key="4">
    <source>
        <dbReference type="ARBA" id="ARBA00022798"/>
    </source>
</evidence>
<keyword evidence="3" id="KW-0732">Signal</keyword>
<dbReference type="EMBL" id="CP165718">
    <property type="protein sequence ID" value="XDV09081.1"/>
    <property type="molecule type" value="Genomic_DNA"/>
</dbReference>
<proteinExistence type="inferred from homology"/>
<dbReference type="Pfam" id="PF03009">
    <property type="entry name" value="GDPD"/>
    <property type="match status" value="1"/>
</dbReference>
<evidence type="ECO:0000256" key="6">
    <source>
        <dbReference type="ARBA" id="ARBA00047512"/>
    </source>
</evidence>
<evidence type="ECO:0000313" key="8">
    <source>
        <dbReference type="EMBL" id="XDV09081.1"/>
    </source>
</evidence>
<keyword evidence="5 8" id="KW-0378">Hydrolase</keyword>
<dbReference type="GO" id="GO:0006629">
    <property type="term" value="P:lipid metabolic process"/>
    <property type="evidence" value="ECO:0007669"/>
    <property type="project" value="InterPro"/>
</dbReference>
<feature type="domain" description="GP-PDE" evidence="7">
    <location>
        <begin position="51"/>
        <end position="385"/>
    </location>
</feature>
<name>A0AB39X785_9GAMM</name>
<comment type="catalytic activity">
    <reaction evidence="6">
        <text>a sn-glycero-3-phosphodiester + H2O = an alcohol + sn-glycerol 3-phosphate + H(+)</text>
        <dbReference type="Rhea" id="RHEA:12969"/>
        <dbReference type="ChEBI" id="CHEBI:15377"/>
        <dbReference type="ChEBI" id="CHEBI:15378"/>
        <dbReference type="ChEBI" id="CHEBI:30879"/>
        <dbReference type="ChEBI" id="CHEBI:57597"/>
        <dbReference type="ChEBI" id="CHEBI:83408"/>
        <dbReference type="EC" id="3.1.4.46"/>
    </reaction>
</comment>
<sequence length="385" mass="42565">MVSTSVKALPALAVTWMGLLSLFILPSYAAIYEAENQPQAAAESVKKGAPLTIIAHRGASGYAPEHSLAAVAIAFAQGADYIEQDVVLTRDHVPVVLHDLQLDAVSNVAEVFPDKKRPNGHYYALDFTFAELQQLNFHERSEHTKAGAKGSAKQQYPARFPHDKGRFRVMSLAESIELVQGLNHSFKRNTGIYVELKNAPWHQQQNYDLPAAVMQVLGKYGYTDPVPATPIYLQSFDPEVLRRLKREFLTEIPLIQLIADNRWNQSSVDYNLMLTAAGLETLSSYADGVGIWLDHLYQGPAVQSTDALAPAATAQSSTAQSSWLAAAQRWRWREVVPHAHQAGLKVHVYTLRADQLPSGFASYEELKKALTELGVDGIFTDFPDL</sequence>
<evidence type="ECO:0000256" key="5">
    <source>
        <dbReference type="ARBA" id="ARBA00022801"/>
    </source>
</evidence>
<dbReference type="RefSeq" id="WP_369742646.1">
    <property type="nucleotide sequence ID" value="NZ_CP165718.1"/>
</dbReference>
<comment type="similarity">
    <text evidence="1">Belongs to the glycerophosphoryl diester phosphodiesterase family.</text>
</comment>
<dbReference type="InterPro" id="IPR030395">
    <property type="entry name" value="GP_PDE_dom"/>
</dbReference>
<reference evidence="8" key="1">
    <citation type="submission" date="2024-07" db="EMBL/GenBank/DDBJ databases">
        <title>Whole genome sequence of bacterial strains from algal surface.</title>
        <authorList>
            <person name="Kumar P."/>
        </authorList>
    </citation>
    <scope>NUCLEOTIDE SEQUENCE</scope>
    <source>
        <strain evidence="8">PP-1MA</strain>
    </source>
</reference>
<dbReference type="SUPFAM" id="SSF51695">
    <property type="entry name" value="PLC-like phosphodiesterases"/>
    <property type="match status" value="1"/>
</dbReference>
<dbReference type="GO" id="GO:0042597">
    <property type="term" value="C:periplasmic space"/>
    <property type="evidence" value="ECO:0007669"/>
    <property type="project" value="TreeGrafter"/>
</dbReference>
<dbReference type="Gene3D" id="3.20.20.190">
    <property type="entry name" value="Phosphatidylinositol (PI) phosphodiesterase"/>
    <property type="match status" value="1"/>
</dbReference>
<dbReference type="GO" id="GO:0006071">
    <property type="term" value="P:glycerol metabolic process"/>
    <property type="evidence" value="ECO:0007669"/>
    <property type="project" value="UniProtKB-KW"/>
</dbReference>
<dbReference type="AlphaFoldDB" id="A0AB39X785"/>
<gene>
    <name evidence="8" type="primary">glpQ</name>
    <name evidence="8" type="ORF">AB8S08_09980</name>
</gene>